<evidence type="ECO:0000313" key="3">
    <source>
        <dbReference type="Proteomes" id="UP000059672"/>
    </source>
</evidence>
<reference evidence="3" key="1">
    <citation type="submission" date="2015-12" db="EMBL/GenBank/DDBJ databases">
        <title>Complete genome sequence of Lutibacter profundus strain LP1.</title>
        <authorList>
            <person name="Wissuwa J."/>
            <person name="Le Moine Bauer S."/>
            <person name="Stokke R."/>
            <person name="Dahle H."/>
            <person name="Steen I.H."/>
        </authorList>
    </citation>
    <scope>NUCLEOTIDE SEQUENCE [LARGE SCALE GENOMIC DNA]</scope>
    <source>
        <strain evidence="3">LP1</strain>
    </source>
</reference>
<protein>
    <submittedName>
        <fullName evidence="2">Nitrous oxide metabolic protein</fullName>
    </submittedName>
</protein>
<keyword evidence="3" id="KW-1185">Reference proteome</keyword>
<keyword evidence="1" id="KW-0472">Membrane</keyword>
<evidence type="ECO:0000256" key="1">
    <source>
        <dbReference type="SAM" id="Phobius"/>
    </source>
</evidence>
<reference evidence="2 3" key="2">
    <citation type="journal article" date="2016" name="Int. J. Syst. Evol. Microbiol.">
        <title>Lutibacter profundi sp. nov., isolated from a deep-sea hydrothermal system on the Arctic Mid-Ocean Ridge and emended description of the genus Lutibacter.</title>
        <authorList>
            <person name="Le Moine Bauer S."/>
            <person name="Roalkvam I."/>
            <person name="Steen I.H."/>
            <person name="Dahle H."/>
        </authorList>
    </citation>
    <scope>NUCLEOTIDE SEQUENCE [LARGE SCALE GENOMIC DNA]</scope>
    <source>
        <strain evidence="2 3">LP1</strain>
    </source>
</reference>
<feature type="transmembrane region" description="Helical" evidence="1">
    <location>
        <begin position="201"/>
        <end position="221"/>
    </location>
</feature>
<dbReference type="KEGG" id="lut:Lupro_10090"/>
<feature type="transmembrane region" description="Helical" evidence="1">
    <location>
        <begin position="227"/>
        <end position="249"/>
    </location>
</feature>
<feature type="transmembrane region" description="Helical" evidence="1">
    <location>
        <begin position="124"/>
        <end position="146"/>
    </location>
</feature>
<sequence>MLKILKYSFYDLMRSRWSYVYFVFYLLLGFVLLFLNNDVSKAVITLMNIIIVLTPLIGTIFGVMYYYNSREFTELLLAQPINRSKIFMGQYMGISLSLTLSLLLGLGIPFIAYGLFKSAAIFNFSLLLVVGSFLNFIFVALSYNIALSTENKIKGFGYAILMWLFLAVIYDGIFLISLMVFNDYPLDKFSLIATMFNPIDLSRILILLKLDISALLGYTGAVFRKFFGTNMGMLLSMCTLILWVVFPVFRINRKLRKKDF</sequence>
<dbReference type="RefSeq" id="WP_068209634.1">
    <property type="nucleotide sequence ID" value="NZ_CP013355.1"/>
</dbReference>
<keyword evidence="1" id="KW-0812">Transmembrane</keyword>
<keyword evidence="1" id="KW-1133">Transmembrane helix</keyword>
<dbReference type="AlphaFoldDB" id="A0A120IEG2"/>
<feature type="transmembrane region" description="Helical" evidence="1">
    <location>
        <begin position="158"/>
        <end position="181"/>
    </location>
</feature>
<dbReference type="EMBL" id="CP013355">
    <property type="protein sequence ID" value="AMC11592.1"/>
    <property type="molecule type" value="Genomic_DNA"/>
</dbReference>
<accession>A0A120IEG2</accession>
<proteinExistence type="predicted"/>
<gene>
    <name evidence="2" type="ORF">Lupro_10090</name>
</gene>
<dbReference type="Proteomes" id="UP000059672">
    <property type="component" value="Chromosome"/>
</dbReference>
<evidence type="ECO:0000313" key="2">
    <source>
        <dbReference type="EMBL" id="AMC11592.1"/>
    </source>
</evidence>
<name>A0A120IEG2_9FLAO</name>
<feature type="transmembrane region" description="Helical" evidence="1">
    <location>
        <begin position="87"/>
        <end position="112"/>
    </location>
</feature>
<feature type="transmembrane region" description="Helical" evidence="1">
    <location>
        <begin position="42"/>
        <end position="67"/>
    </location>
</feature>
<feature type="transmembrane region" description="Helical" evidence="1">
    <location>
        <begin position="17"/>
        <end position="35"/>
    </location>
</feature>
<organism evidence="2 3">
    <name type="scientific">Lutibacter profundi</name>
    <dbReference type="NCBI Taxonomy" id="1622118"/>
    <lineage>
        <taxon>Bacteria</taxon>
        <taxon>Pseudomonadati</taxon>
        <taxon>Bacteroidota</taxon>
        <taxon>Flavobacteriia</taxon>
        <taxon>Flavobacteriales</taxon>
        <taxon>Flavobacteriaceae</taxon>
        <taxon>Lutibacter</taxon>
    </lineage>
</organism>
<dbReference type="OrthoDB" id="1068411at2"/>
<dbReference type="STRING" id="1622118.Lupro_10090"/>
<dbReference type="PATRIC" id="fig|1622118.3.peg.2080"/>